<sequence>MASTLSFWKMNGAGNDFVMLDNRNLALNLDRDAIAKLCDRHRGIGADGLLAVEPAQATGDFRMRYYNADGGEAEMCGNGARCFARFVNHLHDNSLEHVSFETQAGIISGEFLEDQVRINMSTPHDLKLHQELIVEGLPLIVHSVNTGVPHAVVLVEDLDHTDVNRLGAALRYHEAFAPKGTNANFVQVIEPGYIRIRTYERGVEDETLACGTGMVACALIHHELIGAESPVSVLVKGGDTLLIGFEKIDGIYHDVTLHGPADFVFNGDVTI</sequence>
<evidence type="ECO:0000256" key="1">
    <source>
        <dbReference type="ARBA" id="ARBA00005196"/>
    </source>
</evidence>
<dbReference type="EC" id="5.1.1.7" evidence="3 8"/>
<dbReference type="PANTHER" id="PTHR31689">
    <property type="entry name" value="DIAMINOPIMELATE EPIMERASE, CHLOROPLASTIC"/>
    <property type="match status" value="1"/>
</dbReference>
<dbReference type="InterPro" id="IPR001653">
    <property type="entry name" value="DAP_epimerase_DapF"/>
</dbReference>
<dbReference type="Proteomes" id="UP000306196">
    <property type="component" value="Unassembled WGS sequence"/>
</dbReference>
<proteinExistence type="inferred from homology"/>
<dbReference type="SUPFAM" id="SSF54506">
    <property type="entry name" value="Diaminopimelate epimerase-like"/>
    <property type="match status" value="2"/>
</dbReference>
<comment type="function">
    <text evidence="8">Catalyzes the stereoinversion of LL-2,6-diaminopimelate (L,L-DAP) to meso-diaminopimelate (meso-DAP), a precursor of L-lysine and an essential component of the bacterial peptidoglycan.</text>
</comment>
<evidence type="ECO:0000313" key="10">
    <source>
        <dbReference type="EMBL" id="TLD70575.1"/>
    </source>
</evidence>
<evidence type="ECO:0000313" key="11">
    <source>
        <dbReference type="Proteomes" id="UP000306196"/>
    </source>
</evidence>
<feature type="binding site" evidence="8">
    <location>
        <begin position="77"/>
        <end position="78"/>
    </location>
    <ligand>
        <name>substrate</name>
    </ligand>
</feature>
<keyword evidence="8" id="KW-0963">Cytoplasm</keyword>
<comment type="caution">
    <text evidence="10">The sequence shown here is derived from an EMBL/GenBank/DDBJ whole genome shotgun (WGS) entry which is preliminary data.</text>
</comment>
<evidence type="ECO:0000256" key="3">
    <source>
        <dbReference type="ARBA" id="ARBA00013080"/>
    </source>
</evidence>
<gene>
    <name evidence="8" type="primary">dapF</name>
    <name evidence="10" type="ORF">FEM03_12720</name>
</gene>
<dbReference type="InterPro" id="IPR018510">
    <property type="entry name" value="DAP_epimerase_AS"/>
</dbReference>
<comment type="caution">
    <text evidence="8">Lacks conserved residue(s) required for the propagation of feature annotation.</text>
</comment>
<dbReference type="Pfam" id="PF01678">
    <property type="entry name" value="DAP_epimerase"/>
    <property type="match status" value="2"/>
</dbReference>
<organism evidence="10 11">
    <name type="scientific">Phragmitibacter flavus</name>
    <dbReference type="NCBI Taxonomy" id="2576071"/>
    <lineage>
        <taxon>Bacteria</taxon>
        <taxon>Pseudomonadati</taxon>
        <taxon>Verrucomicrobiota</taxon>
        <taxon>Verrucomicrobiia</taxon>
        <taxon>Verrucomicrobiales</taxon>
        <taxon>Verrucomicrobiaceae</taxon>
        <taxon>Phragmitibacter</taxon>
    </lineage>
</organism>
<dbReference type="AlphaFoldDB" id="A0A5R8KF10"/>
<feature type="binding site" evidence="8">
    <location>
        <begin position="211"/>
        <end position="212"/>
    </location>
    <ligand>
        <name>substrate</name>
    </ligand>
</feature>
<comment type="pathway">
    <text evidence="1 8">Amino-acid biosynthesis; L-lysine biosynthesis via DAP pathway; DL-2,6-diaminopimelate from LL-2,6-diaminopimelate: step 1/1.</text>
</comment>
<dbReference type="Gene3D" id="3.10.310.10">
    <property type="entry name" value="Diaminopimelate Epimerase, Chain A, domain 1"/>
    <property type="match status" value="2"/>
</dbReference>
<dbReference type="PROSITE" id="PS01326">
    <property type="entry name" value="DAP_EPIMERASE"/>
    <property type="match status" value="1"/>
</dbReference>
<feature type="active site" description="Proton acceptor" evidence="8">
    <location>
        <position position="210"/>
    </location>
</feature>
<evidence type="ECO:0000256" key="4">
    <source>
        <dbReference type="ARBA" id="ARBA00022605"/>
    </source>
</evidence>
<dbReference type="HAMAP" id="MF_00197">
    <property type="entry name" value="DAP_epimerase"/>
    <property type="match status" value="1"/>
</dbReference>
<protein>
    <recommendedName>
        <fullName evidence="3 8">Diaminopimelate epimerase</fullName>
        <shortName evidence="8">DAP epimerase</shortName>
        <ecNumber evidence="3 8">5.1.1.7</ecNumber>
    </recommendedName>
    <alternativeName>
        <fullName evidence="8">PLP-independent amino acid racemase</fullName>
    </alternativeName>
</protein>
<evidence type="ECO:0000256" key="5">
    <source>
        <dbReference type="ARBA" id="ARBA00023154"/>
    </source>
</evidence>
<feature type="binding site" evidence="8">
    <location>
        <position position="182"/>
    </location>
    <ligand>
        <name>substrate</name>
    </ligand>
</feature>
<keyword evidence="11" id="KW-1185">Reference proteome</keyword>
<reference evidence="10 11" key="1">
    <citation type="submission" date="2019-05" db="EMBL/GenBank/DDBJ databases">
        <title>Verrucobacter flavum gen. nov., sp. nov. a new member of the family Verrucomicrobiaceae.</title>
        <authorList>
            <person name="Szuroczki S."/>
            <person name="Abbaszade G."/>
            <person name="Szabo A."/>
            <person name="Felfoldi T."/>
            <person name="Schumann P."/>
            <person name="Boka K."/>
            <person name="Keki Z."/>
            <person name="Toumi M."/>
            <person name="Toth E."/>
        </authorList>
    </citation>
    <scope>NUCLEOTIDE SEQUENCE [LARGE SCALE GENOMIC DNA]</scope>
    <source>
        <strain evidence="10 11">MG-N-17</strain>
    </source>
</reference>
<feature type="site" description="Could be important to modulate the pK values of the two catalytic cysteine residues" evidence="8">
    <location>
        <position position="150"/>
    </location>
</feature>
<evidence type="ECO:0000256" key="8">
    <source>
        <dbReference type="HAMAP-Rule" id="MF_00197"/>
    </source>
</evidence>
<dbReference type="OrthoDB" id="9805408at2"/>
<comment type="subcellular location">
    <subcellularLocation>
        <location evidence="8">Cytoplasm</location>
    </subcellularLocation>
</comment>
<evidence type="ECO:0000256" key="2">
    <source>
        <dbReference type="ARBA" id="ARBA00010219"/>
    </source>
</evidence>
<evidence type="ECO:0000256" key="6">
    <source>
        <dbReference type="ARBA" id="ARBA00023235"/>
    </source>
</evidence>
<feature type="binding site" evidence="8">
    <location>
        <position position="67"/>
    </location>
    <ligand>
        <name>substrate</name>
    </ligand>
</feature>
<feature type="active site" description="Proton donor" evidence="8">
    <location>
        <position position="76"/>
    </location>
</feature>
<name>A0A5R8KF10_9BACT</name>
<feature type="binding site" evidence="8">
    <location>
        <begin position="200"/>
        <end position="201"/>
    </location>
    <ligand>
        <name>substrate</name>
    </ligand>
</feature>
<dbReference type="PANTHER" id="PTHR31689:SF0">
    <property type="entry name" value="DIAMINOPIMELATE EPIMERASE"/>
    <property type="match status" value="1"/>
</dbReference>
<keyword evidence="5 8" id="KW-0457">Lysine biosynthesis</keyword>
<dbReference type="EMBL" id="VAUV01000008">
    <property type="protein sequence ID" value="TLD70575.1"/>
    <property type="molecule type" value="Genomic_DNA"/>
</dbReference>
<evidence type="ECO:0000256" key="9">
    <source>
        <dbReference type="PROSITE-ProRule" id="PRU10125"/>
    </source>
</evidence>
<feature type="site" description="Could be important to modulate the pK values of the two catalytic cysteine residues" evidence="8">
    <location>
        <position position="200"/>
    </location>
</feature>
<dbReference type="GO" id="GO:0009089">
    <property type="term" value="P:lysine biosynthetic process via diaminopimelate"/>
    <property type="evidence" value="ECO:0007669"/>
    <property type="project" value="UniProtKB-UniRule"/>
</dbReference>
<dbReference type="GO" id="GO:0005829">
    <property type="term" value="C:cytosol"/>
    <property type="evidence" value="ECO:0007669"/>
    <property type="project" value="TreeGrafter"/>
</dbReference>
<evidence type="ECO:0000256" key="7">
    <source>
        <dbReference type="ARBA" id="ARBA00051712"/>
    </source>
</evidence>
<keyword evidence="6 8" id="KW-0413">Isomerase</keyword>
<comment type="catalytic activity">
    <reaction evidence="7 8">
        <text>(2S,6S)-2,6-diaminopimelate = meso-2,6-diaminopimelate</text>
        <dbReference type="Rhea" id="RHEA:15393"/>
        <dbReference type="ChEBI" id="CHEBI:57609"/>
        <dbReference type="ChEBI" id="CHEBI:57791"/>
        <dbReference type="EC" id="5.1.1.7"/>
    </reaction>
</comment>
<keyword evidence="4 8" id="KW-0028">Amino-acid biosynthesis</keyword>
<feature type="binding site" evidence="8">
    <location>
        <position position="15"/>
    </location>
    <ligand>
        <name>substrate</name>
    </ligand>
</feature>
<dbReference type="RefSeq" id="WP_138086631.1">
    <property type="nucleotide sequence ID" value="NZ_VAUV01000008.1"/>
</dbReference>
<accession>A0A5R8KF10</accession>
<comment type="subunit">
    <text evidence="8">Homodimer.</text>
</comment>
<comment type="similarity">
    <text evidence="2 8">Belongs to the diaminopimelate epimerase family.</text>
</comment>
<feature type="active site" evidence="9">
    <location>
        <position position="76"/>
    </location>
</feature>
<dbReference type="GO" id="GO:0008837">
    <property type="term" value="F:diaminopimelate epimerase activity"/>
    <property type="evidence" value="ECO:0007669"/>
    <property type="project" value="UniProtKB-UniRule"/>
</dbReference>
<dbReference type="NCBIfam" id="TIGR00652">
    <property type="entry name" value="DapF"/>
    <property type="match status" value="1"/>
</dbReference>
<dbReference type="UniPathway" id="UPA00034">
    <property type="reaction ID" value="UER00025"/>
</dbReference>